<protein>
    <submittedName>
        <fullName evidence="1">DUF2971 domain-containing protein</fullName>
    </submittedName>
</protein>
<dbReference type="RefSeq" id="WP_196272993.1">
    <property type="nucleotide sequence ID" value="NZ_JADQDO010000009.1"/>
</dbReference>
<evidence type="ECO:0000313" key="2">
    <source>
        <dbReference type="Proteomes" id="UP000599312"/>
    </source>
</evidence>
<dbReference type="InterPro" id="IPR021352">
    <property type="entry name" value="DUF2971"/>
</dbReference>
<dbReference type="Proteomes" id="UP000599312">
    <property type="component" value="Unassembled WGS sequence"/>
</dbReference>
<accession>A0A931FPI0</accession>
<dbReference type="Pfam" id="PF11185">
    <property type="entry name" value="DUF2971"/>
    <property type="match status" value="1"/>
</dbReference>
<sequence>MLVYHFINAEHGLANLRHRRLKVSIINELNDPFEFLAVDAVYPEHRRAFRQAKKRLSRAYGMLCFSRKWQNPVQWSHYADRHRGLCLGFDVPDIYLEPISYLSERVIFEPKMLTHSGDIAESYVVKLLTTKFKHWSYENEMRSFIELNNPDKKSGLYFTPFSEDIVLKKVIVGARSSIKRHVLNEALGSIASEVSVFKARLAYHSFNVVRLKNESLWT</sequence>
<keyword evidence="2" id="KW-1185">Reference proteome</keyword>
<gene>
    <name evidence="1" type="ORF">I2H38_16670</name>
</gene>
<name>A0A931FPI0_9HYPH</name>
<comment type="caution">
    <text evidence="1">The sequence shown here is derived from an EMBL/GenBank/DDBJ whole genome shotgun (WGS) entry which is preliminary data.</text>
</comment>
<dbReference type="AlphaFoldDB" id="A0A931FPI0"/>
<reference evidence="1" key="1">
    <citation type="submission" date="2020-11" db="EMBL/GenBank/DDBJ databases">
        <authorList>
            <person name="Kim M.K."/>
        </authorList>
    </citation>
    <scope>NUCLEOTIDE SEQUENCE</scope>
    <source>
        <strain evidence="1">BT350</strain>
    </source>
</reference>
<dbReference type="EMBL" id="JADQDO010000009">
    <property type="protein sequence ID" value="MBF9235009.1"/>
    <property type="molecule type" value="Genomic_DNA"/>
</dbReference>
<proteinExistence type="predicted"/>
<organism evidence="1 2">
    <name type="scientific">Microvirga alba</name>
    <dbReference type="NCBI Taxonomy" id="2791025"/>
    <lineage>
        <taxon>Bacteria</taxon>
        <taxon>Pseudomonadati</taxon>
        <taxon>Pseudomonadota</taxon>
        <taxon>Alphaproteobacteria</taxon>
        <taxon>Hyphomicrobiales</taxon>
        <taxon>Methylobacteriaceae</taxon>
        <taxon>Microvirga</taxon>
    </lineage>
</organism>
<evidence type="ECO:0000313" key="1">
    <source>
        <dbReference type="EMBL" id="MBF9235009.1"/>
    </source>
</evidence>